<dbReference type="InterPro" id="IPR036179">
    <property type="entry name" value="Ig-like_dom_sf"/>
</dbReference>
<evidence type="ECO:0000313" key="7">
    <source>
        <dbReference type="Proteomes" id="UP000264820"/>
    </source>
</evidence>
<dbReference type="SMART" id="SM00408">
    <property type="entry name" value="IGc2"/>
    <property type="match status" value="2"/>
</dbReference>
<dbReference type="PROSITE" id="PS50835">
    <property type="entry name" value="IG_LIKE"/>
    <property type="match status" value="2"/>
</dbReference>
<keyword evidence="1" id="KW-0732">Signal</keyword>
<dbReference type="Gene3D" id="2.60.40.10">
    <property type="entry name" value="Immunoglobulins"/>
    <property type="match status" value="2"/>
</dbReference>
<organism evidence="6 7">
    <name type="scientific">Hippocampus comes</name>
    <name type="common">Tiger tail seahorse</name>
    <dbReference type="NCBI Taxonomy" id="109280"/>
    <lineage>
        <taxon>Eukaryota</taxon>
        <taxon>Metazoa</taxon>
        <taxon>Chordata</taxon>
        <taxon>Craniata</taxon>
        <taxon>Vertebrata</taxon>
        <taxon>Euteleostomi</taxon>
        <taxon>Actinopterygii</taxon>
        <taxon>Neopterygii</taxon>
        <taxon>Teleostei</taxon>
        <taxon>Neoteleostei</taxon>
        <taxon>Acanthomorphata</taxon>
        <taxon>Syngnathiaria</taxon>
        <taxon>Syngnathiformes</taxon>
        <taxon>Syngnathoidei</taxon>
        <taxon>Syngnathidae</taxon>
        <taxon>Hippocampus</taxon>
    </lineage>
</organism>
<keyword evidence="4" id="KW-0393">Immunoglobulin domain</keyword>
<dbReference type="CDD" id="cd00096">
    <property type="entry name" value="Ig"/>
    <property type="match status" value="1"/>
</dbReference>
<evidence type="ECO:0000256" key="1">
    <source>
        <dbReference type="ARBA" id="ARBA00022729"/>
    </source>
</evidence>
<dbReference type="AlphaFoldDB" id="A0A3Q2YD40"/>
<dbReference type="OMA" id="GSAMWMH"/>
<dbReference type="PANTHER" id="PTHR44337:SF23">
    <property type="entry name" value="V-SET AND IMMUNOGLOBULIN DOMAIN CONTAINING 10 LIKE 2"/>
    <property type="match status" value="1"/>
</dbReference>
<keyword evidence="2" id="KW-1015">Disulfide bond</keyword>
<evidence type="ECO:0000256" key="2">
    <source>
        <dbReference type="ARBA" id="ARBA00023157"/>
    </source>
</evidence>
<evidence type="ECO:0000313" key="6">
    <source>
        <dbReference type="Ensembl" id="ENSHCOP00000015208.1"/>
    </source>
</evidence>
<dbReference type="InterPro" id="IPR013783">
    <property type="entry name" value="Ig-like_fold"/>
</dbReference>
<dbReference type="SMART" id="SM00409">
    <property type="entry name" value="IG"/>
    <property type="match status" value="3"/>
</dbReference>
<evidence type="ECO:0000259" key="5">
    <source>
        <dbReference type="PROSITE" id="PS50835"/>
    </source>
</evidence>
<proteinExistence type="predicted"/>
<dbReference type="PANTHER" id="PTHR44337">
    <property type="entry name" value="CARCINOEMBRYONIC ANTIGEN-RELATED CELL ADHESION MOLECULE 8"/>
    <property type="match status" value="1"/>
</dbReference>
<sequence>MCVSSLLPAQPINGEVVYRDTSVYGVVGKAVILECGSTLPDMYIWSFTKPGTEAIKAVVYDLGHGPKIQKLAHTLGQVTVILKSADVSIDKLPVVAQGLYTCQAFYDIENLPVTIRMLLPSVVPVTKPHLLLSDGSPVEGSTIWLRCNLDNGTGPIQYAWQQENHHGNVSVFAQGGTDVVNVTEVNRNHTGWYRCLASNAVNSELGPDIPHIEVTPYTVTERGYSALERETVSLQCRAQSNPPSQYVWLYNNSQVYTGPQLTITKVLRMHTGDYACLAQNTYLNTRSKKTISLTVYCESKLCSADKSFVV</sequence>
<keyword evidence="3" id="KW-0325">Glycoprotein</keyword>
<dbReference type="Ensembl" id="ENSHCOT00000027979.1">
    <property type="protein sequence ID" value="ENSHCOP00000015208.1"/>
    <property type="gene ID" value="ENSHCOG00000018763.1"/>
</dbReference>
<accession>A0A3Q2YD40</accession>
<dbReference type="InterPro" id="IPR007110">
    <property type="entry name" value="Ig-like_dom"/>
</dbReference>
<evidence type="ECO:0000256" key="3">
    <source>
        <dbReference type="ARBA" id="ARBA00023180"/>
    </source>
</evidence>
<dbReference type="GeneTree" id="ENSGT00940000168885"/>
<dbReference type="InterPro" id="IPR052598">
    <property type="entry name" value="IgSF_CEA-related"/>
</dbReference>
<evidence type="ECO:0000256" key="4">
    <source>
        <dbReference type="ARBA" id="ARBA00023319"/>
    </source>
</evidence>
<dbReference type="InterPro" id="IPR003599">
    <property type="entry name" value="Ig_sub"/>
</dbReference>
<dbReference type="Proteomes" id="UP000264820">
    <property type="component" value="Unplaced"/>
</dbReference>
<dbReference type="Pfam" id="PF13927">
    <property type="entry name" value="Ig_3"/>
    <property type="match status" value="2"/>
</dbReference>
<feature type="domain" description="Ig-like" evidence="5">
    <location>
        <begin position="210"/>
        <end position="292"/>
    </location>
</feature>
<reference evidence="6" key="1">
    <citation type="submission" date="2025-08" db="UniProtKB">
        <authorList>
            <consortium name="Ensembl"/>
        </authorList>
    </citation>
    <scope>IDENTIFICATION</scope>
</reference>
<dbReference type="InterPro" id="IPR003598">
    <property type="entry name" value="Ig_sub2"/>
</dbReference>
<feature type="domain" description="Ig-like" evidence="5">
    <location>
        <begin position="120"/>
        <end position="206"/>
    </location>
</feature>
<reference evidence="6" key="2">
    <citation type="submission" date="2025-09" db="UniProtKB">
        <authorList>
            <consortium name="Ensembl"/>
        </authorList>
    </citation>
    <scope>IDENTIFICATION</scope>
</reference>
<protein>
    <recommendedName>
        <fullName evidence="5">Ig-like domain-containing protein</fullName>
    </recommendedName>
</protein>
<dbReference type="SUPFAM" id="SSF48726">
    <property type="entry name" value="Immunoglobulin"/>
    <property type="match status" value="2"/>
</dbReference>
<keyword evidence="7" id="KW-1185">Reference proteome</keyword>
<name>A0A3Q2YD40_HIPCM</name>